<dbReference type="SUPFAM" id="SSF52518">
    <property type="entry name" value="Thiamin diphosphate-binding fold (THDP-binding)"/>
    <property type="match status" value="2"/>
</dbReference>
<reference evidence="7 8" key="1">
    <citation type="submission" date="2016-02" db="EMBL/GenBank/DDBJ databases">
        <title>Draft genome sequence of the strain BR 10247T Bradyrhizobium neotropicale isolated from nodules of Centrolobium paraense.</title>
        <authorList>
            <person name="Simoes-Araujo J.L."/>
            <person name="Barauna A.C."/>
            <person name="Silva K."/>
            <person name="Zilli J.E."/>
        </authorList>
    </citation>
    <scope>NUCLEOTIDE SEQUENCE [LARGE SCALE GENOMIC DNA]</scope>
    <source>
        <strain evidence="7 8">BR 10247</strain>
    </source>
</reference>
<dbReference type="AlphaFoldDB" id="A0A176ZF67"/>
<feature type="domain" description="Thiamine pyrophosphate enzyme N-terminal TPP-binding" evidence="6">
    <location>
        <begin position="4"/>
        <end position="116"/>
    </location>
</feature>
<dbReference type="CDD" id="cd00568">
    <property type="entry name" value="TPP_enzymes"/>
    <property type="match status" value="1"/>
</dbReference>
<dbReference type="InterPro" id="IPR045229">
    <property type="entry name" value="TPP_enz"/>
</dbReference>
<keyword evidence="2 3" id="KW-0786">Thiamine pyrophosphate</keyword>
<dbReference type="GO" id="GO:0050660">
    <property type="term" value="F:flavin adenine dinucleotide binding"/>
    <property type="evidence" value="ECO:0007669"/>
    <property type="project" value="TreeGrafter"/>
</dbReference>
<evidence type="ECO:0008006" key="9">
    <source>
        <dbReference type="Google" id="ProtNLM"/>
    </source>
</evidence>
<evidence type="ECO:0000256" key="1">
    <source>
        <dbReference type="ARBA" id="ARBA00007812"/>
    </source>
</evidence>
<dbReference type="Gene3D" id="3.40.50.1220">
    <property type="entry name" value="TPP-binding domain"/>
    <property type="match status" value="1"/>
</dbReference>
<organism evidence="7 8">
    <name type="scientific">Bradyrhizobium neotropicale</name>
    <dbReference type="NCBI Taxonomy" id="1497615"/>
    <lineage>
        <taxon>Bacteria</taxon>
        <taxon>Pseudomonadati</taxon>
        <taxon>Pseudomonadota</taxon>
        <taxon>Alphaproteobacteria</taxon>
        <taxon>Hyphomicrobiales</taxon>
        <taxon>Nitrobacteraceae</taxon>
        <taxon>Bradyrhizobium</taxon>
    </lineage>
</organism>
<dbReference type="SUPFAM" id="SSF52467">
    <property type="entry name" value="DHS-like NAD/FAD-binding domain"/>
    <property type="match status" value="1"/>
</dbReference>
<evidence type="ECO:0000313" key="8">
    <source>
        <dbReference type="Proteomes" id="UP000077173"/>
    </source>
</evidence>
<evidence type="ECO:0000313" key="7">
    <source>
        <dbReference type="EMBL" id="OAF19189.1"/>
    </source>
</evidence>
<dbReference type="InterPro" id="IPR012001">
    <property type="entry name" value="Thiamin_PyroP_enz_TPP-bd_dom"/>
</dbReference>
<dbReference type="Pfam" id="PF02775">
    <property type="entry name" value="TPP_enzyme_C"/>
    <property type="match status" value="1"/>
</dbReference>
<comment type="caution">
    <text evidence="7">The sequence shown here is derived from an EMBL/GenBank/DDBJ whole genome shotgun (WGS) entry which is preliminary data.</text>
</comment>
<proteinExistence type="inferred from homology"/>
<feature type="domain" description="Thiamine pyrophosphate enzyme TPP-binding" evidence="5">
    <location>
        <begin position="392"/>
        <end position="538"/>
    </location>
</feature>
<comment type="similarity">
    <text evidence="1 3">Belongs to the TPP enzyme family.</text>
</comment>
<evidence type="ECO:0000259" key="4">
    <source>
        <dbReference type="Pfam" id="PF00205"/>
    </source>
</evidence>
<dbReference type="GO" id="GO:0000287">
    <property type="term" value="F:magnesium ion binding"/>
    <property type="evidence" value="ECO:0007669"/>
    <property type="project" value="InterPro"/>
</dbReference>
<dbReference type="RefSeq" id="WP_063677016.1">
    <property type="nucleotide sequence ID" value="NZ_LSEF01000026.1"/>
</dbReference>
<dbReference type="GeneID" id="32584294"/>
<dbReference type="GO" id="GO:0003984">
    <property type="term" value="F:acetolactate synthase activity"/>
    <property type="evidence" value="ECO:0007669"/>
    <property type="project" value="TreeGrafter"/>
</dbReference>
<dbReference type="InterPro" id="IPR029061">
    <property type="entry name" value="THDP-binding"/>
</dbReference>
<evidence type="ECO:0000259" key="5">
    <source>
        <dbReference type="Pfam" id="PF02775"/>
    </source>
</evidence>
<evidence type="ECO:0000256" key="2">
    <source>
        <dbReference type="ARBA" id="ARBA00023052"/>
    </source>
</evidence>
<dbReference type="Pfam" id="PF02776">
    <property type="entry name" value="TPP_enzyme_N"/>
    <property type="match status" value="1"/>
</dbReference>
<evidence type="ECO:0000256" key="3">
    <source>
        <dbReference type="RuleBase" id="RU362132"/>
    </source>
</evidence>
<dbReference type="GO" id="GO:0009099">
    <property type="term" value="P:L-valine biosynthetic process"/>
    <property type="evidence" value="ECO:0007669"/>
    <property type="project" value="TreeGrafter"/>
</dbReference>
<dbReference type="CDD" id="cd07035">
    <property type="entry name" value="TPP_PYR_POX_like"/>
    <property type="match status" value="1"/>
</dbReference>
<dbReference type="InterPro" id="IPR029035">
    <property type="entry name" value="DHS-like_NAD/FAD-binding_dom"/>
</dbReference>
<evidence type="ECO:0000259" key="6">
    <source>
        <dbReference type="Pfam" id="PF02776"/>
    </source>
</evidence>
<name>A0A176ZF67_9BRAD</name>
<dbReference type="PANTHER" id="PTHR18968:SF13">
    <property type="entry name" value="ACETOLACTATE SYNTHASE CATALYTIC SUBUNIT, MITOCHONDRIAL"/>
    <property type="match status" value="1"/>
</dbReference>
<sequence>MTRNVATDIAVALKSAGVENFFLLTGGDQPLWIALRDAGIRMVVARSEASAVYMADGYARASGRVAPAYGQAGPGAANVAAALADAVWAQSPVFALTGATATHALHMNEYQDLDQHVIFQPVTKWNGAVAAPEMTGGLVSQALQIAATPTCGPTHLDVPKNFFAMPGASQILNPPDQRPGNAANGAAPHESDLAAAMDLLRKAKRPVLFVGEGVRLAGAWAELALLSDLAGIPLVATAGGKPAILTSHPNFCGIVGRYSSVTANSLAAEADCVLALGTRLGGLATNGYTLPDRHATVIQIDHDPVALINTYAPRLGIRADIKIFLTDLLNLAKRESVKAAPDWLARCRADAGKWTARHRDLTAAASGNAVLSPLSVLDELSRYAGEITLVADTGYMAAWSGVLYPILRYDSFFRAVGSLGWALPASLGVQMARAEKVVCVTGDGGAGYHLADIETAVRYRLPVVIIVMNNSALAFEYHEQKYRWNGNVVAQANDFGRVDFAAAGIALGARGARATNREELATAIATAMKASDPFIIDVVIDKEAFPPVTNFDAVIEREL</sequence>
<dbReference type="InterPro" id="IPR011766">
    <property type="entry name" value="TPP_enzyme_TPP-bd"/>
</dbReference>
<dbReference type="Pfam" id="PF00205">
    <property type="entry name" value="TPP_enzyme_M"/>
    <property type="match status" value="1"/>
</dbReference>
<dbReference type="Gene3D" id="3.40.50.970">
    <property type="match status" value="2"/>
</dbReference>
<keyword evidence="8" id="KW-1185">Reference proteome</keyword>
<accession>A0A176ZF67</accession>
<dbReference type="GO" id="GO:0009097">
    <property type="term" value="P:isoleucine biosynthetic process"/>
    <property type="evidence" value="ECO:0007669"/>
    <property type="project" value="TreeGrafter"/>
</dbReference>
<dbReference type="Proteomes" id="UP000077173">
    <property type="component" value="Unassembled WGS sequence"/>
</dbReference>
<protein>
    <recommendedName>
        <fullName evidence="9">Thiamine pyrophosphate-binding protein</fullName>
    </recommendedName>
</protein>
<dbReference type="EMBL" id="LSEF01000026">
    <property type="protein sequence ID" value="OAF19189.1"/>
    <property type="molecule type" value="Genomic_DNA"/>
</dbReference>
<dbReference type="GO" id="GO:0005948">
    <property type="term" value="C:acetolactate synthase complex"/>
    <property type="evidence" value="ECO:0007669"/>
    <property type="project" value="TreeGrafter"/>
</dbReference>
<dbReference type="PANTHER" id="PTHR18968">
    <property type="entry name" value="THIAMINE PYROPHOSPHATE ENZYMES"/>
    <property type="match status" value="1"/>
</dbReference>
<dbReference type="GO" id="GO:0030976">
    <property type="term" value="F:thiamine pyrophosphate binding"/>
    <property type="evidence" value="ECO:0007669"/>
    <property type="project" value="InterPro"/>
</dbReference>
<dbReference type="InterPro" id="IPR012000">
    <property type="entry name" value="Thiamin_PyroP_enz_cen_dom"/>
</dbReference>
<gene>
    <name evidence="7" type="ORF">AXW67_37635</name>
</gene>
<feature type="domain" description="Thiamine pyrophosphate enzyme central" evidence="4">
    <location>
        <begin position="194"/>
        <end position="328"/>
    </location>
</feature>